<dbReference type="Proteomes" id="UP000636800">
    <property type="component" value="Chromosome 3"/>
</dbReference>
<dbReference type="GO" id="GO:0005634">
    <property type="term" value="C:nucleus"/>
    <property type="evidence" value="ECO:0007669"/>
    <property type="project" value="UniProtKB-SubCell"/>
</dbReference>
<dbReference type="InterPro" id="IPR017970">
    <property type="entry name" value="Homeobox_CS"/>
</dbReference>
<dbReference type="SMART" id="SM00389">
    <property type="entry name" value="HOX"/>
    <property type="match status" value="1"/>
</dbReference>
<proteinExistence type="inferred from homology"/>
<organism evidence="12 13">
    <name type="scientific">Vanilla planifolia</name>
    <name type="common">Vanilla</name>
    <dbReference type="NCBI Taxonomy" id="51239"/>
    <lineage>
        <taxon>Eukaryota</taxon>
        <taxon>Viridiplantae</taxon>
        <taxon>Streptophyta</taxon>
        <taxon>Embryophyta</taxon>
        <taxon>Tracheophyta</taxon>
        <taxon>Spermatophyta</taxon>
        <taxon>Magnoliopsida</taxon>
        <taxon>Liliopsida</taxon>
        <taxon>Asparagales</taxon>
        <taxon>Orchidaceae</taxon>
        <taxon>Vanilloideae</taxon>
        <taxon>Vanilleae</taxon>
        <taxon>Vanilla</taxon>
    </lineage>
</organism>
<dbReference type="GO" id="GO:0043565">
    <property type="term" value="F:sequence-specific DNA binding"/>
    <property type="evidence" value="ECO:0007669"/>
    <property type="project" value="InterPro"/>
</dbReference>
<evidence type="ECO:0000313" key="12">
    <source>
        <dbReference type="EMBL" id="KAG0488904.1"/>
    </source>
</evidence>
<keyword evidence="3" id="KW-0805">Transcription regulation</keyword>
<reference evidence="12 13" key="1">
    <citation type="journal article" date="2020" name="Nat. Food">
        <title>A phased Vanilla planifolia genome enables genetic improvement of flavour and production.</title>
        <authorList>
            <person name="Hasing T."/>
            <person name="Tang H."/>
            <person name="Brym M."/>
            <person name="Khazi F."/>
            <person name="Huang T."/>
            <person name="Chambers A.H."/>
        </authorList>
    </citation>
    <scope>NUCLEOTIDE SEQUENCE [LARGE SCALE GENOMIC DNA]</scope>
    <source>
        <tissue evidence="12">Leaf</tissue>
    </source>
</reference>
<keyword evidence="5 8" id="KW-0371">Homeobox</keyword>
<evidence type="ECO:0000313" key="13">
    <source>
        <dbReference type="Proteomes" id="UP000636800"/>
    </source>
</evidence>
<dbReference type="AlphaFoldDB" id="A0A835V659"/>
<keyword evidence="6" id="KW-0804">Transcription</keyword>
<evidence type="ECO:0000256" key="4">
    <source>
        <dbReference type="ARBA" id="ARBA00023125"/>
    </source>
</evidence>
<dbReference type="InterPro" id="IPR001356">
    <property type="entry name" value="HD"/>
</dbReference>
<dbReference type="Gene3D" id="1.10.10.60">
    <property type="entry name" value="Homeodomain-like"/>
    <property type="match status" value="1"/>
</dbReference>
<dbReference type="PROSITE" id="PS00027">
    <property type="entry name" value="HOMEOBOX_1"/>
    <property type="match status" value="1"/>
</dbReference>
<keyword evidence="7 8" id="KW-0539">Nucleus</keyword>
<keyword evidence="4 8" id="KW-0238">DNA-binding</keyword>
<dbReference type="InterPro" id="IPR050762">
    <property type="entry name" value="HD-ZIP_Homeobox_LZ_Class_II"/>
</dbReference>
<accession>A0A835V659</accession>
<dbReference type="SMART" id="SM00340">
    <property type="entry name" value="HALZ"/>
    <property type="match status" value="1"/>
</dbReference>
<evidence type="ECO:0000256" key="8">
    <source>
        <dbReference type="PROSITE-ProRule" id="PRU00108"/>
    </source>
</evidence>
<feature type="region of interest" description="Disordered" evidence="10">
    <location>
        <begin position="1"/>
        <end position="39"/>
    </location>
</feature>
<dbReference type="OrthoDB" id="7694678at2759"/>
<name>A0A835V659_VANPL</name>
<feature type="DNA-binding region" description="Homeobox" evidence="8">
    <location>
        <begin position="32"/>
        <end position="92"/>
    </location>
</feature>
<dbReference type="PROSITE" id="PS50071">
    <property type="entry name" value="HOMEOBOX_2"/>
    <property type="match status" value="1"/>
</dbReference>
<comment type="similarity">
    <text evidence="2">Belongs to the HD-ZIP homeobox family. Class II subfamily.</text>
</comment>
<evidence type="ECO:0000256" key="2">
    <source>
        <dbReference type="ARBA" id="ARBA00006074"/>
    </source>
</evidence>
<dbReference type="SUPFAM" id="SSF46689">
    <property type="entry name" value="Homeodomain-like"/>
    <property type="match status" value="1"/>
</dbReference>
<evidence type="ECO:0000256" key="9">
    <source>
        <dbReference type="RuleBase" id="RU000682"/>
    </source>
</evidence>
<dbReference type="Pfam" id="PF00046">
    <property type="entry name" value="Homeodomain"/>
    <property type="match status" value="1"/>
</dbReference>
<dbReference type="CDD" id="cd00086">
    <property type="entry name" value="homeodomain"/>
    <property type="match status" value="1"/>
</dbReference>
<comment type="subcellular location">
    <subcellularLocation>
        <location evidence="1 8 9">Nucleus</location>
    </subcellularLocation>
</comment>
<evidence type="ECO:0000256" key="1">
    <source>
        <dbReference type="ARBA" id="ARBA00004123"/>
    </source>
</evidence>
<sequence length="180" mass="20508">MEEENDRDTALTLGICPSREFGKRGDGDEESGSRKKLKLTKEQSAFLEERFKEQSTLGSMAQKQALAKQLNLQPRQVEVWFQNRRARTKLKKTEVDRELLRKCFERLRKENGRLLKELQQLKTQYSTSPHEFPVVMCPSCERMVGAAAAGDNATTAGRKFYLDSKRSHLLDGPCTHSAAC</sequence>
<feature type="domain" description="Homeobox" evidence="11">
    <location>
        <begin position="30"/>
        <end position="91"/>
    </location>
</feature>
<evidence type="ECO:0000256" key="6">
    <source>
        <dbReference type="ARBA" id="ARBA00023163"/>
    </source>
</evidence>
<evidence type="ECO:0000256" key="7">
    <source>
        <dbReference type="ARBA" id="ARBA00023242"/>
    </source>
</evidence>
<gene>
    <name evidence="12" type="ORF">HPP92_007715</name>
</gene>
<evidence type="ECO:0000259" key="11">
    <source>
        <dbReference type="PROSITE" id="PS50071"/>
    </source>
</evidence>
<dbReference type="PANTHER" id="PTHR45714">
    <property type="entry name" value="HOMEOBOX-LEUCINE ZIPPER PROTEIN HAT14"/>
    <property type="match status" value="1"/>
</dbReference>
<evidence type="ECO:0000256" key="10">
    <source>
        <dbReference type="SAM" id="MobiDB-lite"/>
    </source>
</evidence>
<comment type="caution">
    <text evidence="12">The sequence shown here is derived from an EMBL/GenBank/DDBJ whole genome shotgun (WGS) entry which is preliminary data.</text>
</comment>
<dbReference type="PANTHER" id="PTHR45714:SF34">
    <property type="entry name" value="HOMEOBOX-LEUCINE ZIPPER PROTEIN HAT9"/>
    <property type="match status" value="1"/>
</dbReference>
<evidence type="ECO:0000256" key="5">
    <source>
        <dbReference type="ARBA" id="ARBA00023155"/>
    </source>
</evidence>
<evidence type="ECO:0000256" key="3">
    <source>
        <dbReference type="ARBA" id="ARBA00023015"/>
    </source>
</evidence>
<protein>
    <recommendedName>
        <fullName evidence="11">Homeobox domain-containing protein</fullName>
    </recommendedName>
</protein>
<keyword evidence="13" id="KW-1185">Reference proteome</keyword>
<dbReference type="GO" id="GO:0000981">
    <property type="term" value="F:DNA-binding transcription factor activity, RNA polymerase II-specific"/>
    <property type="evidence" value="ECO:0007669"/>
    <property type="project" value="InterPro"/>
</dbReference>
<dbReference type="EMBL" id="JADCNL010000003">
    <property type="protein sequence ID" value="KAG0488904.1"/>
    <property type="molecule type" value="Genomic_DNA"/>
</dbReference>
<dbReference type="InterPro" id="IPR003106">
    <property type="entry name" value="Leu_zip_homeo"/>
</dbReference>
<dbReference type="InterPro" id="IPR009057">
    <property type="entry name" value="Homeodomain-like_sf"/>
</dbReference>